<proteinExistence type="predicted"/>
<reference evidence="1 2" key="1">
    <citation type="submission" date="2019-12" db="EMBL/GenBank/DDBJ databases">
        <title>Mucilaginibacter sp. HME9299 genome sequencing and assembly.</title>
        <authorList>
            <person name="Kang H."/>
            <person name="Kim H."/>
            <person name="Joh K."/>
        </authorList>
    </citation>
    <scope>NUCLEOTIDE SEQUENCE [LARGE SCALE GENOMIC DNA]</scope>
    <source>
        <strain evidence="1 2">HME9299</strain>
    </source>
</reference>
<evidence type="ECO:0000313" key="2">
    <source>
        <dbReference type="Proteomes" id="UP000434850"/>
    </source>
</evidence>
<organism evidence="1 2">
    <name type="scientific">Mucilaginibacter aquatilis</name>
    <dbReference type="NCBI Taxonomy" id="1517760"/>
    <lineage>
        <taxon>Bacteria</taxon>
        <taxon>Pseudomonadati</taxon>
        <taxon>Bacteroidota</taxon>
        <taxon>Sphingobacteriia</taxon>
        <taxon>Sphingobacteriales</taxon>
        <taxon>Sphingobacteriaceae</taxon>
        <taxon>Mucilaginibacter</taxon>
    </lineage>
</organism>
<dbReference type="EMBL" id="WQLA01000003">
    <property type="protein sequence ID" value="MVN91523.1"/>
    <property type="molecule type" value="Genomic_DNA"/>
</dbReference>
<name>A0A6I4IQE1_9SPHI</name>
<comment type="caution">
    <text evidence="1">The sequence shown here is derived from an EMBL/GenBank/DDBJ whole genome shotgun (WGS) entry which is preliminary data.</text>
</comment>
<keyword evidence="2" id="KW-1185">Reference proteome</keyword>
<dbReference type="RefSeq" id="WP_157541804.1">
    <property type="nucleotide sequence ID" value="NZ_WQLA01000003.1"/>
</dbReference>
<dbReference type="Proteomes" id="UP000434850">
    <property type="component" value="Unassembled WGS sequence"/>
</dbReference>
<dbReference type="AlphaFoldDB" id="A0A6I4IQE1"/>
<accession>A0A6I4IQE1</accession>
<protein>
    <submittedName>
        <fullName evidence="1">Uncharacterized protein</fullName>
    </submittedName>
</protein>
<evidence type="ECO:0000313" key="1">
    <source>
        <dbReference type="EMBL" id="MVN91523.1"/>
    </source>
</evidence>
<gene>
    <name evidence="1" type="ORF">GO816_10340</name>
</gene>
<sequence length="75" mass="8452">MNEPFILEVDHADQVLELHAAFQRYGYTYRIAVSINDQAYVFEPDEEGNYRVLGTGDAAVGLLHAIADRLKQLSI</sequence>
<dbReference type="OrthoDB" id="675660at2"/>